<dbReference type="Pfam" id="PF00931">
    <property type="entry name" value="NB-ARC"/>
    <property type="match status" value="1"/>
</dbReference>
<dbReference type="AlphaFoldDB" id="A0A5J5ELV5"/>
<keyword evidence="4" id="KW-1185">Reference proteome</keyword>
<name>A0A5J5ELV5_9PEZI</name>
<protein>
    <submittedName>
        <fullName evidence="3">P-loop containing nucleoside triphosphate hydrolase protein</fullName>
    </submittedName>
</protein>
<evidence type="ECO:0000313" key="3">
    <source>
        <dbReference type="EMBL" id="KAA8896213.1"/>
    </source>
</evidence>
<dbReference type="InterPro" id="IPR056681">
    <property type="entry name" value="DUF7779"/>
</dbReference>
<dbReference type="Gene3D" id="3.40.50.300">
    <property type="entry name" value="P-loop containing nucleotide triphosphate hydrolases"/>
    <property type="match status" value="1"/>
</dbReference>
<keyword evidence="3" id="KW-0378">Hydrolase</keyword>
<dbReference type="InterPro" id="IPR027417">
    <property type="entry name" value="P-loop_NTPase"/>
</dbReference>
<dbReference type="PANTHER" id="PTHR46082:SF6">
    <property type="entry name" value="AAA+ ATPASE DOMAIN-CONTAINING PROTEIN-RELATED"/>
    <property type="match status" value="1"/>
</dbReference>
<reference evidence="3 4" key="1">
    <citation type="submission" date="2019-09" db="EMBL/GenBank/DDBJ databases">
        <title>Draft genome of the ectomycorrhizal ascomycete Sphaerosporella brunnea.</title>
        <authorList>
            <consortium name="DOE Joint Genome Institute"/>
            <person name="Benucci G.M."/>
            <person name="Marozzi G."/>
            <person name="Antonielli L."/>
            <person name="Sanchez S."/>
            <person name="Marco P."/>
            <person name="Wang X."/>
            <person name="Falini L.B."/>
            <person name="Barry K."/>
            <person name="Haridas S."/>
            <person name="Lipzen A."/>
            <person name="Labutti K."/>
            <person name="Grigoriev I.V."/>
            <person name="Murat C."/>
            <person name="Martin F."/>
            <person name="Albertini E."/>
            <person name="Donnini D."/>
            <person name="Bonito G."/>
        </authorList>
    </citation>
    <scope>NUCLEOTIDE SEQUENCE [LARGE SCALE GENOMIC DNA]</scope>
    <source>
        <strain evidence="3 4">Sb_GMNB300</strain>
    </source>
</reference>
<evidence type="ECO:0000259" key="1">
    <source>
        <dbReference type="Pfam" id="PF00931"/>
    </source>
</evidence>
<organism evidence="3 4">
    <name type="scientific">Sphaerosporella brunnea</name>
    <dbReference type="NCBI Taxonomy" id="1250544"/>
    <lineage>
        <taxon>Eukaryota</taxon>
        <taxon>Fungi</taxon>
        <taxon>Dikarya</taxon>
        <taxon>Ascomycota</taxon>
        <taxon>Pezizomycotina</taxon>
        <taxon>Pezizomycetes</taxon>
        <taxon>Pezizales</taxon>
        <taxon>Pyronemataceae</taxon>
        <taxon>Sphaerosporella</taxon>
    </lineage>
</organism>
<dbReference type="GO" id="GO:0043531">
    <property type="term" value="F:ADP binding"/>
    <property type="evidence" value="ECO:0007669"/>
    <property type="project" value="InterPro"/>
</dbReference>
<accession>A0A5J5ELV5</accession>
<comment type="caution">
    <text evidence="3">The sequence shown here is derived from an EMBL/GenBank/DDBJ whole genome shotgun (WGS) entry which is preliminary data.</text>
</comment>
<dbReference type="InterPro" id="IPR002182">
    <property type="entry name" value="NB-ARC"/>
</dbReference>
<dbReference type="InterPro" id="IPR011990">
    <property type="entry name" value="TPR-like_helical_dom_sf"/>
</dbReference>
<feature type="domain" description="NB-ARC" evidence="1">
    <location>
        <begin position="72"/>
        <end position="220"/>
    </location>
</feature>
<proteinExistence type="predicted"/>
<dbReference type="OrthoDB" id="5986190at2759"/>
<feature type="domain" description="DUF7779" evidence="2">
    <location>
        <begin position="308"/>
        <end position="392"/>
    </location>
</feature>
<gene>
    <name evidence="3" type="ORF">FN846DRAFT_280938</name>
</gene>
<dbReference type="InterPro" id="IPR053137">
    <property type="entry name" value="NLR-like"/>
</dbReference>
<dbReference type="PANTHER" id="PTHR46082">
    <property type="entry name" value="ATP/GTP-BINDING PROTEIN-RELATED"/>
    <property type="match status" value="1"/>
</dbReference>
<dbReference type="GO" id="GO:0016787">
    <property type="term" value="F:hydrolase activity"/>
    <property type="evidence" value="ECO:0007669"/>
    <property type="project" value="UniProtKB-KW"/>
</dbReference>
<dbReference type="SUPFAM" id="SSF52540">
    <property type="entry name" value="P-loop containing nucleoside triphosphate hydrolases"/>
    <property type="match status" value="1"/>
</dbReference>
<dbReference type="Pfam" id="PF25000">
    <property type="entry name" value="DUF7779"/>
    <property type="match status" value="1"/>
</dbReference>
<dbReference type="InParanoid" id="A0A5J5ELV5"/>
<dbReference type="Gene3D" id="1.25.40.10">
    <property type="entry name" value="Tetratricopeptide repeat domain"/>
    <property type="match status" value="2"/>
</dbReference>
<dbReference type="EMBL" id="VXIS01000222">
    <property type="protein sequence ID" value="KAA8896213.1"/>
    <property type="molecule type" value="Genomic_DNA"/>
</dbReference>
<evidence type="ECO:0000313" key="4">
    <source>
        <dbReference type="Proteomes" id="UP000326924"/>
    </source>
</evidence>
<evidence type="ECO:0000259" key="2">
    <source>
        <dbReference type="Pfam" id="PF25000"/>
    </source>
</evidence>
<dbReference type="PRINTS" id="PR00364">
    <property type="entry name" value="DISEASERSIST"/>
</dbReference>
<dbReference type="Proteomes" id="UP000326924">
    <property type="component" value="Unassembled WGS sequence"/>
</dbReference>
<dbReference type="Pfam" id="PF13424">
    <property type="entry name" value="TPR_12"/>
    <property type="match status" value="2"/>
</dbReference>
<dbReference type="SUPFAM" id="SSF48452">
    <property type="entry name" value="TPR-like"/>
    <property type="match status" value="1"/>
</dbReference>
<sequence>MTLIPALLRERDEQHRFREEMQLKITLQRDVHTSRRIEGIYSLPGLLSPFFTGREAQCDLLGHLLAPAPSSQKRAAVYGMPGVGKTQLALRFAATNKHQFDNIFWVSGASYEKLSNGFQEIAELLDLPEKSRSEPQHVKVQAVKKWLTSEDTTRRWLLVMDNVDADDYKAVLEFIPEGPNGCILFTTRKSGAAVHLCGDFNCVVELKEMDPEESCALFLRVLGPGTENRPNDASLAAEIVKDMGNLPLAIDQVAAHARIMECSLEEYREMYLGDQSQALSWNEVHSSSSASVMHTFDRALGSLEGKFPNAGKLVCLFAFCDPEGIPLSILMEGAAGTTDKELQAVLRNKMSLEATLAQLKSVSLIRRVGEKKKIWMHDLFHLISRLRLTAEDRKRWASEAVALIWAAYDRIPFHWTAEFTNWDKNDEYLPHILSGIRLARDCGVDDSKPLAMMMERTTGYFIHRGRDDKNGLPYAVELGEQAVEVAKKAFGNNDPAVMKAMSTLGYVFKCTRRSKEAEAWNQRAFDLRNKMLGPKHPETLGSMFDLARDFRDQGRLDEAEKLWRVVLRERGIFWGEDHNETLWTMYMVAEVCLKKYDAPETAEDTKAKLLAEAEDLFVKAIVGFEKNVGRNHAFTLICLRSLALAYVIQERYLEAKQLLEEAVEGFVVIMGIDHVECEVTFFHLKRLYIITDLPEEVERLKRVFEGSSWLEEHEERGEVTQILHNN</sequence>